<evidence type="ECO:0000256" key="1">
    <source>
        <dbReference type="SAM" id="Phobius"/>
    </source>
</evidence>
<accession>A0A1D3JE81</accession>
<feature type="transmembrane region" description="Helical" evidence="1">
    <location>
        <begin position="276"/>
        <end position="299"/>
    </location>
</feature>
<protein>
    <submittedName>
        <fullName evidence="2">PIR protein</fullName>
    </submittedName>
</protein>
<keyword evidence="3" id="KW-1185">Reference proteome</keyword>
<dbReference type="EMBL" id="FLRI01000321">
    <property type="protein sequence ID" value="SBT84109.1"/>
    <property type="molecule type" value="Genomic_DNA"/>
</dbReference>
<keyword evidence="1" id="KW-0472">Membrane</keyword>
<dbReference type="Proteomes" id="UP000242942">
    <property type="component" value="Unassembled WGS sequence"/>
</dbReference>
<dbReference type="Pfam" id="PF05795">
    <property type="entry name" value="Plasmodium_Vir"/>
    <property type="match status" value="1"/>
</dbReference>
<organism evidence="2 3">
    <name type="scientific">Plasmodium ovale</name>
    <name type="common">malaria parasite P. ovale</name>
    <dbReference type="NCBI Taxonomy" id="36330"/>
    <lineage>
        <taxon>Eukaryota</taxon>
        <taxon>Sar</taxon>
        <taxon>Alveolata</taxon>
        <taxon>Apicomplexa</taxon>
        <taxon>Aconoidasida</taxon>
        <taxon>Haemosporida</taxon>
        <taxon>Plasmodiidae</taxon>
        <taxon>Plasmodium</taxon>
        <taxon>Plasmodium (Plasmodium)</taxon>
    </lineage>
</organism>
<evidence type="ECO:0000313" key="3">
    <source>
        <dbReference type="Proteomes" id="UP000242942"/>
    </source>
</evidence>
<gene>
    <name evidence="2" type="primary">PocGH01_00037900</name>
    <name evidence="2" type="ORF">POCGH01_00037900</name>
</gene>
<dbReference type="AlphaFoldDB" id="A0A1D3JE81"/>
<keyword evidence="1" id="KW-1133">Transmembrane helix</keyword>
<reference evidence="2 3" key="1">
    <citation type="submission" date="2016-06" db="EMBL/GenBank/DDBJ databases">
        <authorList>
            <consortium name="Pathogen Informatics"/>
        </authorList>
    </citation>
    <scope>NUCLEOTIDE SEQUENCE [LARGE SCALE GENOMIC DNA]</scope>
    <source>
        <strain evidence="2">PocGH01</strain>
    </source>
</reference>
<name>A0A1D3JE81_PLAOA</name>
<dbReference type="OrthoDB" id="10311093at2759"/>
<dbReference type="VEuPathDB" id="PlasmoDB:PocGH01_00037900"/>
<evidence type="ECO:0000313" key="2">
    <source>
        <dbReference type="EMBL" id="SBT84109.1"/>
    </source>
</evidence>
<dbReference type="VEuPathDB" id="PlasmoDB:POWCR01_000175400"/>
<sequence>MVKVKRLTSDDSYDKLEKRFINRGNVTQCNEFKQELDGQLVNNSEFLSFCTIITGALKYYDIMRPLDLHKIKSCTYFNLWICERLLKILDNFEHPKFDQIKEKIMGFWKEDNLEETCKPNFISYIGDLNYIKIKKLYEYALNYKTLHQYFDVEKRSCSGKDREYIEESLKLYEQVKHECELETESLLCNALKEVREEYKEDKLSKLSCNGTINIEQIKSEVQKSLALRESPSQPQVAAFQTHVDEVIVGDFSRTQLPNTDGAVKVSGYHKAMSISFPMLGILFIFFVLYKFTPVGSWLYSGLLKRKSIALNIKEEENNELFENTFYPNNENTNSSLHHLGYNPV</sequence>
<dbReference type="InterPro" id="IPR008780">
    <property type="entry name" value="Plasmodium_Vir"/>
</dbReference>
<keyword evidence="1" id="KW-0812">Transmembrane</keyword>
<proteinExistence type="predicted"/>